<evidence type="ECO:0000256" key="1">
    <source>
        <dbReference type="SAM" id="Phobius"/>
    </source>
</evidence>
<evidence type="ECO:0000313" key="2">
    <source>
        <dbReference type="EMBL" id="PHK50283.1"/>
    </source>
</evidence>
<evidence type="ECO:0000313" key="3">
    <source>
        <dbReference type="Proteomes" id="UP000223828"/>
    </source>
</evidence>
<protein>
    <submittedName>
        <fullName evidence="2">Uncharacterized protein</fullName>
    </submittedName>
</protein>
<keyword evidence="1" id="KW-0472">Membrane</keyword>
<sequence length="61" mass="6574">MSIILGIVVIILLVVSLIPNLKAVQKSKASGEKNPRFAIMVGIDAILLVLVLVTLIFKFLS</sequence>
<dbReference type="Proteomes" id="UP000223828">
    <property type="component" value="Unassembled WGS sequence"/>
</dbReference>
<proteinExistence type="predicted"/>
<name>A0A2C6WQ70_9STAP</name>
<dbReference type="EMBL" id="MRZN01000004">
    <property type="protein sequence ID" value="PHK50283.1"/>
    <property type="molecule type" value="Genomic_DNA"/>
</dbReference>
<gene>
    <name evidence="2" type="ORF">BTJ66_04220</name>
</gene>
<keyword evidence="1" id="KW-1133">Transmembrane helix</keyword>
<reference evidence="3" key="1">
    <citation type="submission" date="2017-10" db="EMBL/GenBank/DDBJ databases">
        <title>Staphylococcus edaphicus sp. nov., isolated in Antarctica, harbouring mecC gene and genomic islands essential in adaptation to extreme environment.</title>
        <authorList>
            <person name="Pantucek R."/>
            <person name="Sedlacek I."/>
            <person name="Indrakova A."/>
            <person name="Vrbovska V."/>
            <person name="Maslanova I."/>
            <person name="Kovarovic V."/>
            <person name="Svec P."/>
            <person name="Kralova S."/>
            <person name="Kristofova L."/>
            <person name="Keklakova J."/>
            <person name="Petras P."/>
            <person name="Doskar J."/>
        </authorList>
    </citation>
    <scope>NUCLEOTIDE SEQUENCE [LARGE SCALE GENOMIC DNA]</scope>
    <source>
        <strain evidence="3">CCM 5085</strain>
    </source>
</reference>
<accession>A0A2C6WQ70</accession>
<feature type="transmembrane region" description="Helical" evidence="1">
    <location>
        <begin position="39"/>
        <end position="60"/>
    </location>
</feature>
<comment type="caution">
    <text evidence="2">The sequence shown here is derived from an EMBL/GenBank/DDBJ whole genome shotgun (WGS) entry which is preliminary data.</text>
</comment>
<organism evidence="2 3">
    <name type="scientific">Staphylococcus edaphicus</name>
    <dbReference type="NCBI Taxonomy" id="1955013"/>
    <lineage>
        <taxon>Bacteria</taxon>
        <taxon>Bacillati</taxon>
        <taxon>Bacillota</taxon>
        <taxon>Bacilli</taxon>
        <taxon>Bacillales</taxon>
        <taxon>Staphylococcaceae</taxon>
        <taxon>Staphylococcus</taxon>
    </lineage>
</organism>
<keyword evidence="1" id="KW-0812">Transmembrane</keyword>
<dbReference type="AlphaFoldDB" id="A0A2C6WQ70"/>
<dbReference type="RefSeq" id="WP_099089726.1">
    <property type="nucleotide sequence ID" value="NZ_MRZN01000004.1"/>
</dbReference>